<evidence type="ECO:0000256" key="1">
    <source>
        <dbReference type="ARBA" id="ARBA00001974"/>
    </source>
</evidence>
<accession>A0ABQ6MAF3</accession>
<proteinExistence type="inferred from homology"/>
<dbReference type="Gene3D" id="3.30.9.10">
    <property type="entry name" value="D-Amino Acid Oxidase, subunit A, domain 2"/>
    <property type="match status" value="1"/>
</dbReference>
<sequence>MFRNVVRSAPPPNSFFRRPPHSLSHLFARTFATSPPSFPGPTPQIPGYNAPSIPSRTDQISTLREASEQGKKYDVLIIGGGATGAGAALDAASRGLSVCCIERGDFASETSSRSTKLIWAGIRYLATSAAGLLSKNLITDPVNTVKDFWGEFMMVVGCHKERRYMLEKNRHLCNWVPIAIPFDKYIVWPPPFGHPLFALFPVLAPFVLKFYDSLSSFSCPPSYTMGPTLAKEKFPQLGHKALKFVSVFYEAQHNDARTNIAIALTAAQRGANIVNYVEATDLIFDASGNGKRVAGAHLKDNMSDETFAIQADKVVFCGGPFTDGMRSLENKGEEVEREAVQGASGTHIVLPGYYSPNEMGLLDYNTSDGRFLFFLPWQGHTLVGTTDKKCDAETSPSAPEDEIQWLLNECGKYLSNDLRVRRSDVTSAWRGWRPLAMDPHAEPGAPASRDHVISENPESGVIFIAGGKWTTWREMAEH</sequence>
<dbReference type="Gene3D" id="3.50.50.60">
    <property type="entry name" value="FAD/NAD(P)-binding domain"/>
    <property type="match status" value="1"/>
</dbReference>
<dbReference type="EC" id="1.1.5.3" evidence="3 7"/>
<comment type="caution">
    <text evidence="9">The sequence shown here is derived from an EMBL/GenBank/DDBJ whole genome shotgun (WGS) entry which is preliminary data.</text>
</comment>
<feature type="domain" description="FAD dependent oxidoreductase" evidence="8">
    <location>
        <begin position="74"/>
        <end position="470"/>
    </location>
</feature>
<dbReference type="Proteomes" id="UP001165060">
    <property type="component" value="Unassembled WGS sequence"/>
</dbReference>
<feature type="non-terminal residue" evidence="9">
    <location>
        <position position="478"/>
    </location>
</feature>
<reference evidence="9 10" key="1">
    <citation type="journal article" date="2023" name="Commun. Biol.">
        <title>Genome analysis of Parmales, the sister group of diatoms, reveals the evolutionary specialization of diatoms from phago-mixotrophs to photoautotrophs.</title>
        <authorList>
            <person name="Ban H."/>
            <person name="Sato S."/>
            <person name="Yoshikawa S."/>
            <person name="Yamada K."/>
            <person name="Nakamura Y."/>
            <person name="Ichinomiya M."/>
            <person name="Sato N."/>
            <person name="Blanc-Mathieu R."/>
            <person name="Endo H."/>
            <person name="Kuwata A."/>
            <person name="Ogata H."/>
        </authorList>
    </citation>
    <scope>NUCLEOTIDE SEQUENCE [LARGE SCALE GENOMIC DNA]</scope>
</reference>
<protein>
    <recommendedName>
        <fullName evidence="3 7">Glycerol-3-phosphate dehydrogenase</fullName>
        <ecNumber evidence="3 7">1.1.5.3</ecNumber>
    </recommendedName>
</protein>
<evidence type="ECO:0000256" key="5">
    <source>
        <dbReference type="ARBA" id="ARBA00022827"/>
    </source>
</evidence>
<dbReference type="PANTHER" id="PTHR11985:SF15">
    <property type="entry name" value="GLYCEROL-3-PHOSPHATE DEHYDROGENASE, MITOCHONDRIAL"/>
    <property type="match status" value="1"/>
</dbReference>
<keyword evidence="10" id="KW-1185">Reference proteome</keyword>
<dbReference type="PROSITE" id="PS00977">
    <property type="entry name" value="FAD_G3PDH_1"/>
    <property type="match status" value="1"/>
</dbReference>
<keyword evidence="4 7" id="KW-0285">Flavoprotein</keyword>
<dbReference type="SUPFAM" id="SSF51905">
    <property type="entry name" value="FAD/NAD(P)-binding domain"/>
    <property type="match status" value="1"/>
</dbReference>
<comment type="catalytic activity">
    <reaction evidence="7">
        <text>a quinone + sn-glycerol 3-phosphate = dihydroxyacetone phosphate + a quinol</text>
        <dbReference type="Rhea" id="RHEA:18977"/>
        <dbReference type="ChEBI" id="CHEBI:24646"/>
        <dbReference type="ChEBI" id="CHEBI:57597"/>
        <dbReference type="ChEBI" id="CHEBI:57642"/>
        <dbReference type="ChEBI" id="CHEBI:132124"/>
        <dbReference type="EC" id="1.1.5.3"/>
    </reaction>
</comment>
<dbReference type="InterPro" id="IPR006076">
    <property type="entry name" value="FAD-dep_OxRdtase"/>
</dbReference>
<evidence type="ECO:0000256" key="4">
    <source>
        <dbReference type="ARBA" id="ARBA00022630"/>
    </source>
</evidence>
<dbReference type="InterPro" id="IPR000447">
    <property type="entry name" value="G3P_DH_FAD-dep"/>
</dbReference>
<comment type="similarity">
    <text evidence="2 7">Belongs to the FAD-dependent glycerol-3-phosphate dehydrogenase family.</text>
</comment>
<evidence type="ECO:0000256" key="7">
    <source>
        <dbReference type="RuleBase" id="RU361217"/>
    </source>
</evidence>
<evidence type="ECO:0000256" key="3">
    <source>
        <dbReference type="ARBA" id="ARBA00013029"/>
    </source>
</evidence>
<name>A0ABQ6MAF3_9STRA</name>
<keyword evidence="5" id="KW-0274">FAD</keyword>
<evidence type="ECO:0000313" key="10">
    <source>
        <dbReference type="Proteomes" id="UP001165060"/>
    </source>
</evidence>
<dbReference type="PRINTS" id="PR01001">
    <property type="entry name" value="FADG3PDH"/>
</dbReference>
<dbReference type="SUPFAM" id="SSF54373">
    <property type="entry name" value="FAD-linked reductases, C-terminal domain"/>
    <property type="match status" value="1"/>
</dbReference>
<evidence type="ECO:0000256" key="2">
    <source>
        <dbReference type="ARBA" id="ARBA00007330"/>
    </source>
</evidence>
<dbReference type="EMBL" id="BRYB01003917">
    <property type="protein sequence ID" value="GMI22701.1"/>
    <property type="molecule type" value="Genomic_DNA"/>
</dbReference>
<gene>
    <name evidence="9" type="ORF">TeGR_g3238</name>
</gene>
<dbReference type="InterPro" id="IPR036188">
    <property type="entry name" value="FAD/NAD-bd_sf"/>
</dbReference>
<dbReference type="PANTHER" id="PTHR11985">
    <property type="entry name" value="GLYCEROL-3-PHOSPHATE DEHYDROGENASE"/>
    <property type="match status" value="1"/>
</dbReference>
<comment type="cofactor">
    <cofactor evidence="1 7">
        <name>FAD</name>
        <dbReference type="ChEBI" id="CHEBI:57692"/>
    </cofactor>
</comment>
<evidence type="ECO:0000256" key="6">
    <source>
        <dbReference type="ARBA" id="ARBA00023002"/>
    </source>
</evidence>
<evidence type="ECO:0000259" key="8">
    <source>
        <dbReference type="Pfam" id="PF01266"/>
    </source>
</evidence>
<dbReference type="Pfam" id="PF01266">
    <property type="entry name" value="DAO"/>
    <property type="match status" value="1"/>
</dbReference>
<keyword evidence="6 7" id="KW-0560">Oxidoreductase</keyword>
<organism evidence="9 10">
    <name type="scientific">Tetraparma gracilis</name>
    <dbReference type="NCBI Taxonomy" id="2962635"/>
    <lineage>
        <taxon>Eukaryota</taxon>
        <taxon>Sar</taxon>
        <taxon>Stramenopiles</taxon>
        <taxon>Ochrophyta</taxon>
        <taxon>Bolidophyceae</taxon>
        <taxon>Parmales</taxon>
        <taxon>Triparmaceae</taxon>
        <taxon>Tetraparma</taxon>
    </lineage>
</organism>
<evidence type="ECO:0000313" key="9">
    <source>
        <dbReference type="EMBL" id="GMI22701.1"/>
    </source>
</evidence>